<comment type="caution">
    <text evidence="2">The sequence shown here is derived from an EMBL/GenBank/DDBJ whole genome shotgun (WGS) entry which is preliminary data.</text>
</comment>
<keyword evidence="1" id="KW-0472">Membrane</keyword>
<protein>
    <submittedName>
        <fullName evidence="2">Uncharacterized protein</fullName>
    </submittedName>
</protein>
<dbReference type="AlphaFoldDB" id="A0A4C1XHB4"/>
<keyword evidence="1" id="KW-0812">Transmembrane</keyword>
<evidence type="ECO:0000256" key="1">
    <source>
        <dbReference type="SAM" id="Phobius"/>
    </source>
</evidence>
<keyword evidence="1" id="KW-1133">Transmembrane helix</keyword>
<gene>
    <name evidence="2" type="ORF">EVAR_41929_1</name>
</gene>
<dbReference type="Proteomes" id="UP000299102">
    <property type="component" value="Unassembled WGS sequence"/>
</dbReference>
<keyword evidence="3" id="KW-1185">Reference proteome</keyword>
<reference evidence="2 3" key="1">
    <citation type="journal article" date="2019" name="Commun. Biol.">
        <title>The bagworm genome reveals a unique fibroin gene that provides high tensile strength.</title>
        <authorList>
            <person name="Kono N."/>
            <person name="Nakamura H."/>
            <person name="Ohtoshi R."/>
            <person name="Tomita M."/>
            <person name="Numata K."/>
            <person name="Arakawa K."/>
        </authorList>
    </citation>
    <scope>NUCLEOTIDE SEQUENCE [LARGE SCALE GENOMIC DNA]</scope>
</reference>
<sequence>MLCRTASASAAIQRRVAERVTNSNSAPCLGYAMRLSYAIDSRWLQAALRNWQRRTGLGGGRRGITHRRSGNSSGANQKVIVLPGLAILAPPRVYALCLGTGGTALCLGTGGTALFTALLIGDERRFLFGLVVMQ</sequence>
<dbReference type="EMBL" id="BGZK01000867">
    <property type="protein sequence ID" value="GBP63341.1"/>
    <property type="molecule type" value="Genomic_DNA"/>
</dbReference>
<accession>A0A4C1XHB4</accession>
<proteinExistence type="predicted"/>
<name>A0A4C1XHB4_EUMVA</name>
<evidence type="ECO:0000313" key="2">
    <source>
        <dbReference type="EMBL" id="GBP63341.1"/>
    </source>
</evidence>
<evidence type="ECO:0000313" key="3">
    <source>
        <dbReference type="Proteomes" id="UP000299102"/>
    </source>
</evidence>
<feature type="transmembrane region" description="Helical" evidence="1">
    <location>
        <begin position="93"/>
        <end position="120"/>
    </location>
</feature>
<organism evidence="2 3">
    <name type="scientific">Eumeta variegata</name>
    <name type="common">Bagworm moth</name>
    <name type="synonym">Eumeta japonica</name>
    <dbReference type="NCBI Taxonomy" id="151549"/>
    <lineage>
        <taxon>Eukaryota</taxon>
        <taxon>Metazoa</taxon>
        <taxon>Ecdysozoa</taxon>
        <taxon>Arthropoda</taxon>
        <taxon>Hexapoda</taxon>
        <taxon>Insecta</taxon>
        <taxon>Pterygota</taxon>
        <taxon>Neoptera</taxon>
        <taxon>Endopterygota</taxon>
        <taxon>Lepidoptera</taxon>
        <taxon>Glossata</taxon>
        <taxon>Ditrysia</taxon>
        <taxon>Tineoidea</taxon>
        <taxon>Psychidae</taxon>
        <taxon>Oiketicinae</taxon>
        <taxon>Eumeta</taxon>
    </lineage>
</organism>